<gene>
    <name evidence="1" type="ORF">J2Z43_000682</name>
</gene>
<sequence length="56" mass="6550">MDKFEALEKLKTDYKNMIIPSKLDNLINKNTIDSMSNIILVKIKRENFGNIDNNSY</sequence>
<organism evidence="1 2">
    <name type="scientific">Metaclostridioides mangenotii</name>
    <dbReference type="NCBI Taxonomy" id="1540"/>
    <lineage>
        <taxon>Bacteria</taxon>
        <taxon>Bacillati</taxon>
        <taxon>Bacillota</taxon>
        <taxon>Clostridia</taxon>
        <taxon>Peptostreptococcales</taxon>
        <taxon>Peptostreptococcaceae</taxon>
        <taxon>Metaclostridioides</taxon>
    </lineage>
</organism>
<name>A0ABS4E8M2_9FIRM</name>
<dbReference type="EMBL" id="JAGGJX010000001">
    <property type="protein sequence ID" value="MBP1854292.1"/>
    <property type="molecule type" value="Genomic_DNA"/>
</dbReference>
<evidence type="ECO:0000313" key="2">
    <source>
        <dbReference type="Proteomes" id="UP000767291"/>
    </source>
</evidence>
<proteinExistence type="predicted"/>
<keyword evidence="2" id="KW-1185">Reference proteome</keyword>
<comment type="caution">
    <text evidence="1">The sequence shown here is derived from an EMBL/GenBank/DDBJ whole genome shotgun (WGS) entry which is preliminary data.</text>
</comment>
<reference evidence="1 2" key="1">
    <citation type="submission" date="2021-03" db="EMBL/GenBank/DDBJ databases">
        <title>Genomic Encyclopedia of Type Strains, Phase IV (KMG-IV): sequencing the most valuable type-strain genomes for metagenomic binning, comparative biology and taxonomic classification.</title>
        <authorList>
            <person name="Goeker M."/>
        </authorList>
    </citation>
    <scope>NUCLEOTIDE SEQUENCE [LARGE SCALE GENOMIC DNA]</scope>
    <source>
        <strain evidence="1 2">DSM 1289</strain>
    </source>
</reference>
<accession>A0ABS4E8M2</accession>
<evidence type="ECO:0000313" key="1">
    <source>
        <dbReference type="EMBL" id="MBP1854292.1"/>
    </source>
</evidence>
<dbReference type="Proteomes" id="UP000767291">
    <property type="component" value="Unassembled WGS sequence"/>
</dbReference>
<dbReference type="RefSeq" id="WP_209455833.1">
    <property type="nucleotide sequence ID" value="NZ_BAAACS010000017.1"/>
</dbReference>
<protein>
    <submittedName>
        <fullName evidence="1">Uncharacterized protein</fullName>
    </submittedName>
</protein>